<name>A0A2K1NY67_9BACT</name>
<evidence type="ECO:0000259" key="1">
    <source>
        <dbReference type="Pfam" id="PF02625"/>
    </source>
</evidence>
<proteinExistence type="predicted"/>
<evidence type="ECO:0000259" key="2">
    <source>
        <dbReference type="Pfam" id="PF13478"/>
    </source>
</evidence>
<dbReference type="Proteomes" id="UP000236434">
    <property type="component" value="Unassembled WGS sequence"/>
</dbReference>
<dbReference type="OrthoDB" id="9773039at2"/>
<dbReference type="Pfam" id="PF02625">
    <property type="entry name" value="XdhC_CoxI"/>
    <property type="match status" value="1"/>
</dbReference>
<dbReference type="InterPro" id="IPR052698">
    <property type="entry name" value="MoCofactor_Util/Proc"/>
</dbReference>
<dbReference type="PANTHER" id="PTHR30388">
    <property type="entry name" value="ALDEHYDE OXIDOREDUCTASE MOLYBDENUM COFACTOR ASSEMBLY PROTEIN"/>
    <property type="match status" value="1"/>
</dbReference>
<dbReference type="PANTHER" id="PTHR30388:SF6">
    <property type="entry name" value="XANTHINE DEHYDROGENASE SUBUNIT A-RELATED"/>
    <property type="match status" value="1"/>
</dbReference>
<dbReference type="AlphaFoldDB" id="A0A2K1NY67"/>
<feature type="domain" description="XdhC Rossmann" evidence="2">
    <location>
        <begin position="110"/>
        <end position="252"/>
    </location>
</feature>
<feature type="domain" description="XdhC- CoxI" evidence="1">
    <location>
        <begin position="13"/>
        <end position="75"/>
    </location>
</feature>
<accession>A0A2K1NY67</accession>
<organism evidence="3 4">
    <name type="scientific">Petrotoga olearia DSM 13574</name>
    <dbReference type="NCBI Taxonomy" id="1122955"/>
    <lineage>
        <taxon>Bacteria</taxon>
        <taxon>Thermotogati</taxon>
        <taxon>Thermotogota</taxon>
        <taxon>Thermotogae</taxon>
        <taxon>Petrotogales</taxon>
        <taxon>Petrotogaceae</taxon>
        <taxon>Petrotoga</taxon>
    </lineage>
</organism>
<comment type="caution">
    <text evidence="3">The sequence shown here is derived from an EMBL/GenBank/DDBJ whole genome shotgun (WGS) entry which is preliminary data.</text>
</comment>
<dbReference type="InterPro" id="IPR003777">
    <property type="entry name" value="XdhC_CoxI"/>
</dbReference>
<dbReference type="SUPFAM" id="SSF51735">
    <property type="entry name" value="NAD(P)-binding Rossmann-fold domains"/>
    <property type="match status" value="1"/>
</dbReference>
<dbReference type="InterPro" id="IPR036291">
    <property type="entry name" value="NAD(P)-bd_dom_sf"/>
</dbReference>
<evidence type="ECO:0000313" key="4">
    <source>
        <dbReference type="Proteomes" id="UP000236434"/>
    </source>
</evidence>
<dbReference type="InterPro" id="IPR027051">
    <property type="entry name" value="XdhC_Rossmann_dom"/>
</dbReference>
<dbReference type="EMBL" id="AZRL01000021">
    <property type="protein sequence ID" value="PNR95478.1"/>
    <property type="molecule type" value="Genomic_DNA"/>
</dbReference>
<reference evidence="3 4" key="1">
    <citation type="submission" date="2013-12" db="EMBL/GenBank/DDBJ databases">
        <title>Comparative genomics of Petrotoga isolates.</title>
        <authorList>
            <person name="Nesbo C.L."/>
            <person name="Charchuk R."/>
            <person name="Chow K."/>
        </authorList>
    </citation>
    <scope>NUCLEOTIDE SEQUENCE [LARGE SCALE GENOMIC DNA]</scope>
    <source>
        <strain evidence="3 4">DSM 13574</strain>
    </source>
</reference>
<dbReference type="Pfam" id="PF13478">
    <property type="entry name" value="XdhC_C"/>
    <property type="match status" value="1"/>
</dbReference>
<evidence type="ECO:0000313" key="3">
    <source>
        <dbReference type="EMBL" id="PNR95478.1"/>
    </source>
</evidence>
<gene>
    <name evidence="3" type="ORF">X929_07745</name>
</gene>
<sequence length="282" mass="30409">MNEAILKAIDKALKEGPEGVLCTVVEEKGSTPRSMGAKMWLAADGSTIGTIGGGIVEHHVIDEALKLLKSNAQVLFYRESLNAKEAGDEGAICGGSLGVFLEVIGQNREVVIFGAGHVGKALARVATLTGYKVTVWDDRRDFANEDNIPWGHVVCSPLKEALDNEIRLHNKSYVVVVTRGHAVDKEIVQALENKPFAYLGVIGSKHKIAEMKKNLLKVGVSQHFLDKIHAPIGLPIKAETPEELAISILAELIAVEKGADLSTLRLPFYNTIGSKETSSVQN</sequence>
<protein>
    <submittedName>
        <fullName evidence="3">Xanthine dehydrogenase</fullName>
    </submittedName>
</protein>
<dbReference type="RefSeq" id="WP_103067504.1">
    <property type="nucleotide sequence ID" value="NZ_AZRL01000021.1"/>
</dbReference>
<dbReference type="Gene3D" id="3.40.50.720">
    <property type="entry name" value="NAD(P)-binding Rossmann-like Domain"/>
    <property type="match status" value="1"/>
</dbReference>